<dbReference type="SUPFAM" id="SSF51197">
    <property type="entry name" value="Clavaminate synthase-like"/>
    <property type="match status" value="1"/>
</dbReference>
<dbReference type="EMBL" id="VCIW01000012">
    <property type="protein sequence ID" value="TLS50826.1"/>
    <property type="molecule type" value="Genomic_DNA"/>
</dbReference>
<protein>
    <submittedName>
        <fullName evidence="1">Phytanoyl-CoA dioxygenase family protein</fullName>
    </submittedName>
</protein>
<dbReference type="Pfam" id="PF05721">
    <property type="entry name" value="PhyH"/>
    <property type="match status" value="1"/>
</dbReference>
<dbReference type="Proteomes" id="UP000309676">
    <property type="component" value="Unassembled WGS sequence"/>
</dbReference>
<keyword evidence="1" id="KW-0560">Oxidoreductase</keyword>
<dbReference type="Gene3D" id="2.60.120.620">
    <property type="entry name" value="q2cbj1_9rhob like domain"/>
    <property type="match status" value="1"/>
</dbReference>
<dbReference type="PANTHER" id="PTHR20883">
    <property type="entry name" value="PHYTANOYL-COA DIOXYGENASE DOMAIN CONTAINING 1"/>
    <property type="match status" value="1"/>
</dbReference>
<evidence type="ECO:0000313" key="2">
    <source>
        <dbReference type="Proteomes" id="UP000309676"/>
    </source>
</evidence>
<proteinExistence type="predicted"/>
<keyword evidence="2" id="KW-1185">Reference proteome</keyword>
<evidence type="ECO:0000313" key="1">
    <source>
        <dbReference type="EMBL" id="TLS50826.1"/>
    </source>
</evidence>
<dbReference type="RefSeq" id="WP_138195512.1">
    <property type="nucleotide sequence ID" value="NZ_VCIW01000012.1"/>
</dbReference>
<dbReference type="GO" id="GO:0005506">
    <property type="term" value="F:iron ion binding"/>
    <property type="evidence" value="ECO:0007669"/>
    <property type="project" value="UniProtKB-ARBA"/>
</dbReference>
<dbReference type="GO" id="GO:0016706">
    <property type="term" value="F:2-oxoglutarate-dependent dioxygenase activity"/>
    <property type="evidence" value="ECO:0007669"/>
    <property type="project" value="UniProtKB-ARBA"/>
</dbReference>
<accession>A0A5R9G8Y3</accession>
<reference evidence="1 2" key="1">
    <citation type="submission" date="2019-05" db="EMBL/GenBank/DDBJ databases">
        <authorList>
            <person name="Narsing Rao M.P."/>
            <person name="Li W.J."/>
        </authorList>
    </citation>
    <scope>NUCLEOTIDE SEQUENCE [LARGE SCALE GENOMIC DNA]</scope>
    <source>
        <strain evidence="1 2">SYSU_K30003</strain>
    </source>
</reference>
<name>A0A5R9G8Y3_9BACL</name>
<comment type="caution">
    <text evidence="1">The sequence shown here is derived from an EMBL/GenBank/DDBJ whole genome shotgun (WGS) entry which is preliminary data.</text>
</comment>
<dbReference type="OrthoDB" id="9796766at2"/>
<keyword evidence="1" id="KW-0223">Dioxygenase</keyword>
<organism evidence="1 2">
    <name type="scientific">Paenibacillus antri</name>
    <dbReference type="NCBI Taxonomy" id="2582848"/>
    <lineage>
        <taxon>Bacteria</taxon>
        <taxon>Bacillati</taxon>
        <taxon>Bacillota</taxon>
        <taxon>Bacilli</taxon>
        <taxon>Bacillales</taxon>
        <taxon>Paenibacillaceae</taxon>
        <taxon>Paenibacillus</taxon>
    </lineage>
</organism>
<dbReference type="PANTHER" id="PTHR20883:SF46">
    <property type="entry name" value="PHYTANOYL-COA HYDROXYLASE"/>
    <property type="match status" value="1"/>
</dbReference>
<gene>
    <name evidence="1" type="ORF">FE782_17375</name>
</gene>
<sequence>MSEPQIDMLYADARTQRCITEEQARFFLDNGFLVVKGVLRGEELQTIQDEMEKQVAKGAAGVQDDPDYMYGKGGKTGRSVLRRIEYVIDKSDPMKALLGHPFILRSVEKLQGRNFIPTWDSMVLKMPDEGIVVPWHRDAEVPADCTDPRPIFNVDFYLDSADLATCLWVIPGSNKWSREECKVRINRDGPDGFSTEDAIPVPLEAGDAIFHDIKVLHGSPAGDGNPLRRTVYYEFRPGEIESNYGPHTREYLGLKQQVLLECLDRRAAASYAQGEEPYVYHPDGEFALGERMELVTFRYPHQQYWRS</sequence>
<dbReference type="AlphaFoldDB" id="A0A5R9G8Y3"/>
<dbReference type="InterPro" id="IPR008775">
    <property type="entry name" value="Phytyl_CoA_dOase-like"/>
</dbReference>